<feature type="region of interest" description="Disordered" evidence="1">
    <location>
        <begin position="1"/>
        <end position="20"/>
    </location>
</feature>
<sequence>MSIPELRLKRVHDEPSDDDGPRVLVDRLWPRGVSKERAAVGLWPKDVAPSPELRRWWHHDPEHFEEFAAAYRAELDHGAAAEALAELREQLDGEPVATLVFAAKDREINHAVVLAEVLAEVLADG</sequence>
<dbReference type="RefSeq" id="WP_344718033.1">
    <property type="nucleotide sequence ID" value="NZ_BAAAYG010000003.1"/>
</dbReference>
<comment type="caution">
    <text evidence="2">The sequence shown here is derived from an EMBL/GenBank/DDBJ whole genome shotgun (WGS) entry which is preliminary data.</text>
</comment>
<dbReference type="EMBL" id="BAAAYG010000003">
    <property type="protein sequence ID" value="GAA3281025.1"/>
    <property type="molecule type" value="Genomic_DNA"/>
</dbReference>
<dbReference type="Pfam" id="PF22752">
    <property type="entry name" value="DUF488-N3i"/>
    <property type="match status" value="1"/>
</dbReference>
<keyword evidence="3" id="KW-1185">Reference proteome</keyword>
<evidence type="ECO:0000256" key="1">
    <source>
        <dbReference type="SAM" id="MobiDB-lite"/>
    </source>
</evidence>
<dbReference type="Proteomes" id="UP001501736">
    <property type="component" value="Unassembled WGS sequence"/>
</dbReference>
<organism evidence="2 3">
    <name type="scientific">Nesterenkonia halobia</name>
    <dbReference type="NCBI Taxonomy" id="37922"/>
    <lineage>
        <taxon>Bacteria</taxon>
        <taxon>Bacillati</taxon>
        <taxon>Actinomycetota</taxon>
        <taxon>Actinomycetes</taxon>
        <taxon>Micrococcales</taxon>
        <taxon>Micrococcaceae</taxon>
        <taxon>Nesterenkonia</taxon>
    </lineage>
</organism>
<accession>A0ABP6RBY8</accession>
<reference evidence="3" key="1">
    <citation type="journal article" date="2019" name="Int. J. Syst. Evol. Microbiol.">
        <title>The Global Catalogue of Microorganisms (GCM) 10K type strain sequencing project: providing services to taxonomists for standard genome sequencing and annotation.</title>
        <authorList>
            <consortium name="The Broad Institute Genomics Platform"/>
            <consortium name="The Broad Institute Genome Sequencing Center for Infectious Disease"/>
            <person name="Wu L."/>
            <person name="Ma J."/>
        </authorList>
    </citation>
    <scope>NUCLEOTIDE SEQUENCE [LARGE SCALE GENOMIC DNA]</scope>
    <source>
        <strain evidence="3">JCM 11483</strain>
    </source>
</reference>
<protein>
    <submittedName>
        <fullName evidence="2">DUF488 domain-containing protein</fullName>
    </submittedName>
</protein>
<proteinExistence type="predicted"/>
<dbReference type="InterPro" id="IPR052552">
    <property type="entry name" value="YeaO-like"/>
</dbReference>
<evidence type="ECO:0000313" key="2">
    <source>
        <dbReference type="EMBL" id="GAA3281025.1"/>
    </source>
</evidence>
<dbReference type="PANTHER" id="PTHR36849">
    <property type="entry name" value="CYTOPLASMIC PROTEIN-RELATED"/>
    <property type="match status" value="1"/>
</dbReference>
<gene>
    <name evidence="2" type="ORF">GCM10020260_05980</name>
</gene>
<dbReference type="PANTHER" id="PTHR36849:SF1">
    <property type="entry name" value="CYTOPLASMIC PROTEIN"/>
    <property type="match status" value="1"/>
</dbReference>
<evidence type="ECO:0000313" key="3">
    <source>
        <dbReference type="Proteomes" id="UP001501736"/>
    </source>
</evidence>
<name>A0ABP6RBY8_9MICC</name>